<dbReference type="AlphaFoldDB" id="A0A2S1SKL4"/>
<organism evidence="1 2">
    <name type="scientific">Flavobacterium pallidum</name>
    <dbReference type="NCBI Taxonomy" id="2172098"/>
    <lineage>
        <taxon>Bacteria</taxon>
        <taxon>Pseudomonadati</taxon>
        <taxon>Bacteroidota</taxon>
        <taxon>Flavobacteriia</taxon>
        <taxon>Flavobacteriales</taxon>
        <taxon>Flavobacteriaceae</taxon>
        <taxon>Flavobacterium</taxon>
    </lineage>
</organism>
<dbReference type="Proteomes" id="UP000244937">
    <property type="component" value="Chromosome"/>
</dbReference>
<reference evidence="1 2" key="1">
    <citation type="submission" date="2018-05" db="EMBL/GenBank/DDBJ databases">
        <title>Genome sequencing of Flavobacterium sp. HYN0049.</title>
        <authorList>
            <person name="Yi H."/>
            <person name="Baek C."/>
        </authorList>
    </citation>
    <scope>NUCLEOTIDE SEQUENCE [LARGE SCALE GENOMIC DNA]</scope>
    <source>
        <strain evidence="1 2">HYN0049</strain>
    </source>
</reference>
<dbReference type="EMBL" id="CP029187">
    <property type="protein sequence ID" value="AWI26945.1"/>
    <property type="molecule type" value="Genomic_DNA"/>
</dbReference>
<proteinExistence type="predicted"/>
<evidence type="ECO:0008006" key="3">
    <source>
        <dbReference type="Google" id="ProtNLM"/>
    </source>
</evidence>
<sequence length="497" mass="57409">MPYRNAEKWGLCTLKKIIRVAPQYDRMECDKQFPENYFFCVKEGKTGLFHESNQIISQSNYDRFFFIHEAVIIGKQRKESKGDIIGPGFPAVKHEMLFGLEGKVVYPEGFIDLADAGRFGHSVKYRDLPRIIVFWCKKMNGLEGLFQYDVDKESITKWILQDYHKIEGVNRSGEITLKKNADSPKMTVWGAYKDKEYRIMPYQTENDRDKDPFADDSNVMTDVGVGFGAGRYINVAYKYENGKISIDEQIERNANPNQLKNADGSDIISQSRYPDIRLKADVVETVKYLKEKLHRKSGNDEIVYENYIRFRQNGKYGLVCNETVIPAVYESISQLSYFEGDRICFIVSKKDSNGKLKYGSIAADGSVIVPIIYDSIVWNDKWYSERNAFPLEMWIVQSGEKFGLINFKNDILVPVAQDEMELVEADYDTFYRFTANNKYGIVNESYGQVYISEAVFEKKPSFVYGNYQQRKDLFVIGIKNEDNIFIGYVGPDGVEFF</sequence>
<name>A0A2S1SKL4_9FLAO</name>
<dbReference type="KEGG" id="fpal:HYN49_14110"/>
<evidence type="ECO:0000313" key="2">
    <source>
        <dbReference type="Proteomes" id="UP000244937"/>
    </source>
</evidence>
<keyword evidence="2" id="KW-1185">Reference proteome</keyword>
<accession>A0A2S1SKL4</accession>
<evidence type="ECO:0000313" key="1">
    <source>
        <dbReference type="EMBL" id="AWI26945.1"/>
    </source>
</evidence>
<gene>
    <name evidence="1" type="ORF">HYN49_14110</name>
</gene>
<protein>
    <recommendedName>
        <fullName evidence="3">WG repeat-containing protein</fullName>
    </recommendedName>
</protein>